<dbReference type="HAMAP" id="MF_01231">
    <property type="entry name" value="Haloalk_dehal_type2"/>
    <property type="match status" value="1"/>
</dbReference>
<feature type="active site" description="Proton donor" evidence="4">
    <location>
        <position position="138"/>
    </location>
</feature>
<dbReference type="Proteomes" id="UP000191987">
    <property type="component" value="Unassembled WGS sequence"/>
</dbReference>
<dbReference type="EC" id="3.8.1.5" evidence="2 4"/>
<dbReference type="Pfam" id="PF00561">
    <property type="entry name" value="Abhydrolase_1"/>
    <property type="match status" value="1"/>
</dbReference>
<protein>
    <recommendedName>
        <fullName evidence="2 4">Haloalkane dehalogenase</fullName>
        <ecNumber evidence="2 4">3.8.1.5</ecNumber>
    </recommendedName>
</protein>
<evidence type="ECO:0000256" key="4">
    <source>
        <dbReference type="HAMAP-Rule" id="MF_01231"/>
    </source>
</evidence>
<feature type="active site" description="Proton acceptor" evidence="4">
    <location>
        <position position="280"/>
    </location>
</feature>
<comment type="subunit">
    <text evidence="1 4">Monomer.</text>
</comment>
<dbReference type="AlphaFoldDB" id="A0A1S7S725"/>
<keyword evidence="3 4" id="KW-0378">Hydrolase</keyword>
<dbReference type="GO" id="GO:0018786">
    <property type="term" value="F:haloalkane dehalogenase activity"/>
    <property type="evidence" value="ECO:0007669"/>
    <property type="project" value="UniProtKB-UniRule"/>
</dbReference>
<dbReference type="NCBIfam" id="NF002938">
    <property type="entry name" value="PRK03592.1"/>
    <property type="match status" value="1"/>
</dbReference>
<evidence type="ECO:0000256" key="2">
    <source>
        <dbReference type="ARBA" id="ARBA00012065"/>
    </source>
</evidence>
<evidence type="ECO:0000313" key="6">
    <source>
        <dbReference type="EMBL" id="CUX63648.1"/>
    </source>
</evidence>
<accession>A0A1S7S725</accession>
<comment type="catalytic activity">
    <reaction evidence="4">
        <text>1-haloalkane + H2O = a halide anion + a primary alcohol + H(+)</text>
        <dbReference type="Rhea" id="RHEA:19081"/>
        <dbReference type="ChEBI" id="CHEBI:15377"/>
        <dbReference type="ChEBI" id="CHEBI:15378"/>
        <dbReference type="ChEBI" id="CHEBI:15734"/>
        <dbReference type="ChEBI" id="CHEBI:16042"/>
        <dbReference type="ChEBI" id="CHEBI:18060"/>
        <dbReference type="EC" id="3.8.1.5"/>
    </reaction>
</comment>
<feature type="domain" description="AB hydrolase-1" evidence="5">
    <location>
        <begin position="42"/>
        <end position="178"/>
    </location>
</feature>
<dbReference type="SMR" id="A0A1S7S725"/>
<dbReference type="EMBL" id="FBWG01000050">
    <property type="protein sequence ID" value="CUX63648.1"/>
    <property type="molecule type" value="Genomic_DNA"/>
</dbReference>
<name>A0A1S7S725_9HYPH</name>
<dbReference type="SUPFAM" id="SSF53474">
    <property type="entry name" value="alpha/beta-Hydrolases"/>
    <property type="match status" value="1"/>
</dbReference>
<comment type="similarity">
    <text evidence="4">Belongs to the haloalkane dehalogenase family. Type 2 subfamily.</text>
</comment>
<dbReference type="Gene3D" id="3.40.50.1820">
    <property type="entry name" value="alpha/beta hydrolase"/>
    <property type="match status" value="1"/>
</dbReference>
<dbReference type="InterPro" id="IPR000073">
    <property type="entry name" value="AB_hydrolase_1"/>
</dbReference>
<organism evidence="6">
    <name type="scientific">Agrobacterium deltaense Zutra 3/1</name>
    <dbReference type="NCBI Taxonomy" id="1183427"/>
    <lineage>
        <taxon>Bacteria</taxon>
        <taxon>Pseudomonadati</taxon>
        <taxon>Pseudomonadota</taxon>
        <taxon>Alphaproteobacteria</taxon>
        <taxon>Hyphomicrobiales</taxon>
        <taxon>Rhizobiaceae</taxon>
        <taxon>Rhizobium/Agrobacterium group</taxon>
        <taxon>Agrobacterium</taxon>
    </lineage>
</organism>
<reference evidence="6" key="1">
    <citation type="submission" date="2016-01" db="EMBL/GenBank/DDBJ databases">
        <authorList>
            <person name="Oliw E.H."/>
        </authorList>
    </citation>
    <scope>NUCLEOTIDE SEQUENCE [LARGE SCALE GENOMIC DNA]</scope>
    <source>
        <strain evidence="6">Zutra 3-1</strain>
    </source>
</reference>
<evidence type="ECO:0000256" key="3">
    <source>
        <dbReference type="ARBA" id="ARBA00022801"/>
    </source>
</evidence>
<dbReference type="PANTHER" id="PTHR43329">
    <property type="entry name" value="EPOXIDE HYDROLASE"/>
    <property type="match status" value="1"/>
</dbReference>
<gene>
    <name evidence="4 6" type="primary">dhaA</name>
    <name evidence="6" type="ORF">AGR7C_pTi0158</name>
</gene>
<evidence type="ECO:0000256" key="1">
    <source>
        <dbReference type="ARBA" id="ARBA00011245"/>
    </source>
</evidence>
<proteinExistence type="inferred from homology"/>
<evidence type="ECO:0000259" key="5">
    <source>
        <dbReference type="Pfam" id="PF00561"/>
    </source>
</evidence>
<comment type="function">
    <text evidence="4">Catalyzes hydrolytic cleavage of carbon-halogen bonds in halogenated aliphatic compounds, leading to the formation of the corresponding primary alcohols, halide ions and protons.</text>
</comment>
<dbReference type="InterPro" id="IPR029058">
    <property type="entry name" value="AB_hydrolase_fold"/>
</dbReference>
<feature type="active site" description="Nucleophile" evidence="4">
    <location>
        <position position="114"/>
    </location>
</feature>
<dbReference type="InterPro" id="IPR023594">
    <property type="entry name" value="Haloalkane_dehalogenase_2"/>
</dbReference>
<sequence length="304" mass="34390">MKEHRHMTEKSPHSAFGDGAKAYDVPAFGLQIHTVEHGSGAPIVFLHGNPTSSYLWRHIFRRLHGHGRLLAVDLIGYGQSSKPDIEYTLENQQRYVDAWFDALDLRNVTLVLQDYGAAFGLNWASRNPDRVRAVAFFEPVLRNIDSVDLSPEFVTRRAKLRQPGEGEIFVQQENRFLTELFPWFFLTPLAPEDLRQYQTPFPTPHSRKAILAGPRNLPVDGEPASTVAFLEQAVNWLNTSDTPKLLLTFKPGFLLTDAILKWSQVTIRNLEIEAAGAGIHFVQEEQPETIARLLDAWLTRIAGN</sequence>